<comment type="caution">
    <text evidence="2">The sequence shown here is derived from an EMBL/GenBank/DDBJ whole genome shotgun (WGS) entry which is preliminary data.</text>
</comment>
<reference evidence="2 3" key="1">
    <citation type="submission" date="2020-05" db="EMBL/GenBank/DDBJ databases">
        <title>Complete genome of Clostridium estertheticum subspecies estertheticum, isolated from Vacuum packed lamb meat from New Zealand imported to Switzerland.</title>
        <authorList>
            <person name="Wambui J."/>
            <person name="Stevens M.J.A."/>
            <person name="Stephan R."/>
        </authorList>
    </citation>
    <scope>NUCLEOTIDE SEQUENCE [LARGE SCALE GENOMIC DNA]</scope>
    <source>
        <strain evidence="2 3">CEST001</strain>
    </source>
</reference>
<feature type="non-terminal residue" evidence="2">
    <location>
        <position position="1"/>
    </location>
</feature>
<accession>A0A7Y3T0H9</accession>
<dbReference type="EMBL" id="JABEYB010000059">
    <property type="protein sequence ID" value="NNU78800.1"/>
    <property type="molecule type" value="Genomic_DNA"/>
</dbReference>
<name>A0A7Y3T0H9_9CLOT</name>
<dbReference type="PROSITE" id="PS50980">
    <property type="entry name" value="COA_CT_NTER"/>
    <property type="match status" value="1"/>
</dbReference>
<gene>
    <name evidence="2" type="ORF">HLQ16_23335</name>
</gene>
<dbReference type="Proteomes" id="UP000531659">
    <property type="component" value="Unassembled WGS sequence"/>
</dbReference>
<protein>
    <submittedName>
        <fullName evidence="2">Acetyl-CoA carboxylase carboxyl transferase subunit beta</fullName>
    </submittedName>
</protein>
<keyword evidence="2" id="KW-0808">Transferase</keyword>
<dbReference type="InterPro" id="IPR011762">
    <property type="entry name" value="COA_CT_N"/>
</dbReference>
<sequence>QRAEFLLEKGFIDKIVDRKVMKETLAQILKLHL</sequence>
<feature type="domain" description="CoA carboxyltransferase N-terminal" evidence="1">
    <location>
        <begin position="1"/>
        <end position="33"/>
    </location>
</feature>
<organism evidence="2 3">
    <name type="scientific">Clostridium estertheticum</name>
    <dbReference type="NCBI Taxonomy" id="238834"/>
    <lineage>
        <taxon>Bacteria</taxon>
        <taxon>Bacillati</taxon>
        <taxon>Bacillota</taxon>
        <taxon>Clostridia</taxon>
        <taxon>Eubacteriales</taxon>
        <taxon>Clostridiaceae</taxon>
        <taxon>Clostridium</taxon>
    </lineage>
</organism>
<evidence type="ECO:0000313" key="3">
    <source>
        <dbReference type="Proteomes" id="UP000531659"/>
    </source>
</evidence>
<evidence type="ECO:0000259" key="1">
    <source>
        <dbReference type="PROSITE" id="PS50980"/>
    </source>
</evidence>
<dbReference type="AlphaFoldDB" id="A0A7Y3T0H9"/>
<proteinExistence type="predicted"/>
<evidence type="ECO:0000313" key="2">
    <source>
        <dbReference type="EMBL" id="NNU78800.1"/>
    </source>
</evidence>
<dbReference type="GO" id="GO:0016740">
    <property type="term" value="F:transferase activity"/>
    <property type="evidence" value="ECO:0007669"/>
    <property type="project" value="UniProtKB-KW"/>
</dbReference>